<sequence>MLSDVWAWPKAPRPDPDLETCSHRHDILAVGVEADADFPVPMTLYRWCPPAVRTITRVVLSPRLLSMVGGFTPLGGGNPEPTPQIVADLMAEMVEPKQGAFMRFFSFPVLSNEPSRILADGFFPVWKWVKPESIYRRGGLWEPDLSSVLGHGEWDAGKGLVILAVGVKEEAWQFIVAGDRKFPTLGGLLTKYL</sequence>
<protein>
    <submittedName>
        <fullName evidence="1">Uncharacterized protein</fullName>
    </submittedName>
</protein>
<dbReference type="GeneID" id="87842337"/>
<dbReference type="RefSeq" id="XP_062655691.1">
    <property type="nucleotide sequence ID" value="XM_062805389.1"/>
</dbReference>
<organism evidence="1 2">
    <name type="scientific">Chaetomium fimeti</name>
    <dbReference type="NCBI Taxonomy" id="1854472"/>
    <lineage>
        <taxon>Eukaryota</taxon>
        <taxon>Fungi</taxon>
        <taxon>Dikarya</taxon>
        <taxon>Ascomycota</taxon>
        <taxon>Pezizomycotina</taxon>
        <taxon>Sordariomycetes</taxon>
        <taxon>Sordariomycetidae</taxon>
        <taxon>Sordariales</taxon>
        <taxon>Chaetomiaceae</taxon>
        <taxon>Chaetomium</taxon>
    </lineage>
</organism>
<accession>A0AAE0H8Z3</accession>
<evidence type="ECO:0000313" key="1">
    <source>
        <dbReference type="EMBL" id="KAK3292177.1"/>
    </source>
</evidence>
<reference evidence="1" key="1">
    <citation type="journal article" date="2023" name="Mol. Phylogenet. Evol.">
        <title>Genome-scale phylogeny and comparative genomics of the fungal order Sordariales.</title>
        <authorList>
            <person name="Hensen N."/>
            <person name="Bonometti L."/>
            <person name="Westerberg I."/>
            <person name="Brannstrom I.O."/>
            <person name="Guillou S."/>
            <person name="Cros-Aarteil S."/>
            <person name="Calhoun S."/>
            <person name="Haridas S."/>
            <person name="Kuo A."/>
            <person name="Mondo S."/>
            <person name="Pangilinan J."/>
            <person name="Riley R."/>
            <person name="LaButti K."/>
            <person name="Andreopoulos B."/>
            <person name="Lipzen A."/>
            <person name="Chen C."/>
            <person name="Yan M."/>
            <person name="Daum C."/>
            <person name="Ng V."/>
            <person name="Clum A."/>
            <person name="Steindorff A."/>
            <person name="Ohm R.A."/>
            <person name="Martin F."/>
            <person name="Silar P."/>
            <person name="Natvig D.O."/>
            <person name="Lalanne C."/>
            <person name="Gautier V."/>
            <person name="Ament-Velasquez S.L."/>
            <person name="Kruys A."/>
            <person name="Hutchinson M.I."/>
            <person name="Powell A.J."/>
            <person name="Barry K."/>
            <person name="Miller A.N."/>
            <person name="Grigoriev I.V."/>
            <person name="Debuchy R."/>
            <person name="Gladieux P."/>
            <person name="Hiltunen Thoren M."/>
            <person name="Johannesson H."/>
        </authorList>
    </citation>
    <scope>NUCLEOTIDE SEQUENCE</scope>
    <source>
        <strain evidence="1">CBS 168.71</strain>
    </source>
</reference>
<keyword evidence="2" id="KW-1185">Reference proteome</keyword>
<comment type="caution">
    <text evidence="1">The sequence shown here is derived from an EMBL/GenBank/DDBJ whole genome shotgun (WGS) entry which is preliminary data.</text>
</comment>
<proteinExistence type="predicted"/>
<name>A0AAE0H8Z3_9PEZI</name>
<dbReference type="Proteomes" id="UP001278766">
    <property type="component" value="Unassembled WGS sequence"/>
</dbReference>
<dbReference type="AlphaFoldDB" id="A0AAE0H8Z3"/>
<evidence type="ECO:0000313" key="2">
    <source>
        <dbReference type="Proteomes" id="UP001278766"/>
    </source>
</evidence>
<reference evidence="1" key="2">
    <citation type="submission" date="2023-06" db="EMBL/GenBank/DDBJ databases">
        <authorList>
            <consortium name="Lawrence Berkeley National Laboratory"/>
            <person name="Haridas S."/>
            <person name="Hensen N."/>
            <person name="Bonometti L."/>
            <person name="Westerberg I."/>
            <person name="Brannstrom I.O."/>
            <person name="Guillou S."/>
            <person name="Cros-Aarteil S."/>
            <person name="Calhoun S."/>
            <person name="Kuo A."/>
            <person name="Mondo S."/>
            <person name="Pangilinan J."/>
            <person name="Riley R."/>
            <person name="Labutti K."/>
            <person name="Andreopoulos B."/>
            <person name="Lipzen A."/>
            <person name="Chen C."/>
            <person name="Yanf M."/>
            <person name="Daum C."/>
            <person name="Ng V."/>
            <person name="Clum A."/>
            <person name="Steindorff A."/>
            <person name="Ohm R."/>
            <person name="Martin F."/>
            <person name="Silar P."/>
            <person name="Natvig D."/>
            <person name="Lalanne C."/>
            <person name="Gautier V."/>
            <person name="Ament-Velasquez S.L."/>
            <person name="Kruys A."/>
            <person name="Hutchinson M.I."/>
            <person name="Powell A.J."/>
            <person name="Barry K."/>
            <person name="Miller A.N."/>
            <person name="Grigoriev I.V."/>
            <person name="Debuchy R."/>
            <person name="Gladieux P."/>
            <person name="Thoren M.H."/>
            <person name="Johannesson H."/>
        </authorList>
    </citation>
    <scope>NUCLEOTIDE SEQUENCE</scope>
    <source>
        <strain evidence="1">CBS 168.71</strain>
    </source>
</reference>
<dbReference type="EMBL" id="JAUEPN010000007">
    <property type="protein sequence ID" value="KAK3292177.1"/>
    <property type="molecule type" value="Genomic_DNA"/>
</dbReference>
<gene>
    <name evidence="1" type="ORF">B0H64DRAFT_419530</name>
</gene>